<dbReference type="Proteomes" id="UP000192418">
    <property type="component" value="Unassembled WGS sequence"/>
</dbReference>
<sequence length="233" mass="26437">MTISDEQINNILRKIEEKIVLKIDEEVDEAYLPTDEQMEKGYQAALDYIDTHEPSLLEQLKTILRWAGKSASQGFMLPARLSDQLATFRQSLIDLESRQLGLGPALRSSEKSEEREHEENKAAVNELLNYLEQHNFTWHSAGVAIPREKRLIIGLQQLGVTDYETDNVKVPEIKAVSQLEVGKIKLVEAVKAPSWIRVRIDAVKPFPPIDEIGIRVSQDPSSENKLKLTLEKV</sequence>
<evidence type="ECO:0000313" key="2">
    <source>
        <dbReference type="Proteomes" id="UP000192418"/>
    </source>
</evidence>
<dbReference type="STRING" id="1121400.SAMN02746065_14510"/>
<dbReference type="RefSeq" id="WP_084071936.1">
    <property type="nucleotide sequence ID" value="NZ_FWXY01000045.1"/>
</dbReference>
<protein>
    <submittedName>
        <fullName evidence="1">Uncharacterized protein</fullName>
    </submittedName>
</protein>
<name>A0A1W2ETT1_9BACT</name>
<reference evidence="1 2" key="1">
    <citation type="submission" date="2017-04" db="EMBL/GenBank/DDBJ databases">
        <authorList>
            <person name="Afonso C.L."/>
            <person name="Miller P.J."/>
            <person name="Scott M.A."/>
            <person name="Spackman E."/>
            <person name="Goraichik I."/>
            <person name="Dimitrov K.M."/>
            <person name="Suarez D.L."/>
            <person name="Swayne D.E."/>
        </authorList>
    </citation>
    <scope>NUCLEOTIDE SEQUENCE [LARGE SCALE GENOMIC DNA]</scope>
    <source>
        <strain evidence="1 2">DSM 3385</strain>
    </source>
</reference>
<organism evidence="1 2">
    <name type="scientific">Desulfocicer vacuolatum DSM 3385</name>
    <dbReference type="NCBI Taxonomy" id="1121400"/>
    <lineage>
        <taxon>Bacteria</taxon>
        <taxon>Pseudomonadati</taxon>
        <taxon>Thermodesulfobacteriota</taxon>
        <taxon>Desulfobacteria</taxon>
        <taxon>Desulfobacterales</taxon>
        <taxon>Desulfobacteraceae</taxon>
        <taxon>Desulfocicer</taxon>
    </lineage>
</organism>
<accession>A0A1W2ETT1</accession>
<gene>
    <name evidence="1" type="ORF">SAMN02746065_14510</name>
</gene>
<evidence type="ECO:0000313" key="1">
    <source>
        <dbReference type="EMBL" id="SMD13061.1"/>
    </source>
</evidence>
<dbReference type="AlphaFoldDB" id="A0A1W2ETT1"/>
<dbReference type="EMBL" id="FWXY01000045">
    <property type="protein sequence ID" value="SMD13061.1"/>
    <property type="molecule type" value="Genomic_DNA"/>
</dbReference>
<proteinExistence type="predicted"/>
<keyword evidence="2" id="KW-1185">Reference proteome</keyword>